<dbReference type="KEGG" id="cmp:Cha6605_1903"/>
<feature type="transmembrane region" description="Helical" evidence="5">
    <location>
        <begin position="62"/>
        <end position="83"/>
    </location>
</feature>
<dbReference type="GO" id="GO:0022857">
    <property type="term" value="F:transmembrane transporter activity"/>
    <property type="evidence" value="ECO:0007669"/>
    <property type="project" value="InterPro"/>
</dbReference>
<feature type="transmembrane region" description="Helical" evidence="5">
    <location>
        <begin position="290"/>
        <end position="312"/>
    </location>
</feature>
<feature type="transmembrane region" description="Helical" evidence="5">
    <location>
        <begin position="430"/>
        <end position="448"/>
    </location>
</feature>
<dbReference type="HOGENOM" id="CLU_017999_1_1_3"/>
<feature type="transmembrane region" description="Helical" evidence="5">
    <location>
        <begin position="104"/>
        <end position="135"/>
    </location>
</feature>
<evidence type="ECO:0008006" key="8">
    <source>
        <dbReference type="Google" id="ProtNLM"/>
    </source>
</evidence>
<accession>K9UF03</accession>
<feature type="transmembrane region" description="Helical" evidence="5">
    <location>
        <begin position="343"/>
        <end position="363"/>
    </location>
</feature>
<dbReference type="Gene3D" id="1.20.1740.10">
    <property type="entry name" value="Amino acid/polyamine transporter I"/>
    <property type="match status" value="1"/>
</dbReference>
<dbReference type="EMBL" id="CP003600">
    <property type="protein sequence ID" value="AFY93011.1"/>
    <property type="molecule type" value="Genomic_DNA"/>
</dbReference>
<evidence type="ECO:0000256" key="2">
    <source>
        <dbReference type="ARBA" id="ARBA00022692"/>
    </source>
</evidence>
<evidence type="ECO:0000313" key="6">
    <source>
        <dbReference type="EMBL" id="AFY93011.1"/>
    </source>
</evidence>
<comment type="subcellular location">
    <subcellularLocation>
        <location evidence="1">Membrane</location>
        <topology evidence="1">Multi-pass membrane protein</topology>
    </subcellularLocation>
</comment>
<dbReference type="InterPro" id="IPR002293">
    <property type="entry name" value="AA/rel_permease1"/>
</dbReference>
<dbReference type="PANTHER" id="PTHR47704:SF1">
    <property type="entry name" value="POTASSIUM TRANSPORTER KIMA"/>
    <property type="match status" value="1"/>
</dbReference>
<evidence type="ECO:0000256" key="1">
    <source>
        <dbReference type="ARBA" id="ARBA00004141"/>
    </source>
</evidence>
<dbReference type="GO" id="GO:0016020">
    <property type="term" value="C:membrane"/>
    <property type="evidence" value="ECO:0007669"/>
    <property type="project" value="UniProtKB-SubCell"/>
</dbReference>
<gene>
    <name evidence="6" type="ORF">Cha6605_1903</name>
</gene>
<organism evidence="6 7">
    <name type="scientific">Chamaesiphon minutus (strain ATCC 27169 / PCC 6605)</name>
    <dbReference type="NCBI Taxonomy" id="1173020"/>
    <lineage>
        <taxon>Bacteria</taxon>
        <taxon>Bacillati</taxon>
        <taxon>Cyanobacteriota</taxon>
        <taxon>Cyanophyceae</taxon>
        <taxon>Gomontiellales</taxon>
        <taxon>Chamaesiphonaceae</taxon>
        <taxon>Chamaesiphon</taxon>
    </lineage>
</organism>
<reference evidence="6 7" key="1">
    <citation type="submission" date="2012-05" db="EMBL/GenBank/DDBJ databases">
        <title>Finished chromosome of genome of Chamaesiphon sp. PCC 6605.</title>
        <authorList>
            <consortium name="US DOE Joint Genome Institute"/>
            <person name="Gugger M."/>
            <person name="Coursin T."/>
            <person name="Rippka R."/>
            <person name="Tandeau De Marsac N."/>
            <person name="Huntemann M."/>
            <person name="Wei C.-L."/>
            <person name="Han J."/>
            <person name="Detter J.C."/>
            <person name="Han C."/>
            <person name="Tapia R."/>
            <person name="Chen A."/>
            <person name="Kyrpides N."/>
            <person name="Mavromatis K."/>
            <person name="Markowitz V."/>
            <person name="Szeto E."/>
            <person name="Ivanova N."/>
            <person name="Pagani I."/>
            <person name="Pati A."/>
            <person name="Goodwin L."/>
            <person name="Nordberg H.P."/>
            <person name="Cantor M.N."/>
            <person name="Hua S.X."/>
            <person name="Woyke T."/>
            <person name="Kerfeld C.A."/>
        </authorList>
    </citation>
    <scope>NUCLEOTIDE SEQUENCE [LARGE SCALE GENOMIC DNA]</scope>
    <source>
        <strain evidence="7">ATCC 27169 / PCC 6605</strain>
    </source>
</reference>
<dbReference type="Proteomes" id="UP000010366">
    <property type="component" value="Chromosome"/>
</dbReference>
<dbReference type="AlphaFoldDB" id="K9UF03"/>
<keyword evidence="7" id="KW-1185">Reference proteome</keyword>
<dbReference type="RefSeq" id="WP_015159179.1">
    <property type="nucleotide sequence ID" value="NC_019697.1"/>
</dbReference>
<protein>
    <recommendedName>
        <fullName evidence="8">Amino acid transporter</fullName>
    </recommendedName>
</protein>
<evidence type="ECO:0000313" key="7">
    <source>
        <dbReference type="Proteomes" id="UP000010366"/>
    </source>
</evidence>
<feature type="transmembrane region" description="Helical" evidence="5">
    <location>
        <begin position="369"/>
        <end position="394"/>
    </location>
</feature>
<dbReference type="InterPro" id="IPR053153">
    <property type="entry name" value="APC_K+_Transporter"/>
</dbReference>
<keyword evidence="2 5" id="KW-0812">Transmembrane</keyword>
<keyword evidence="4 5" id="KW-0472">Membrane</keyword>
<dbReference type="OrthoDB" id="9759676at2"/>
<evidence type="ECO:0000256" key="4">
    <source>
        <dbReference type="ARBA" id="ARBA00023136"/>
    </source>
</evidence>
<feature type="transmembrane region" description="Helical" evidence="5">
    <location>
        <begin position="406"/>
        <end position="424"/>
    </location>
</feature>
<feature type="transmembrane region" description="Helical" evidence="5">
    <location>
        <begin position="251"/>
        <end position="270"/>
    </location>
</feature>
<dbReference type="PATRIC" id="fig|1173020.3.peg.2167"/>
<sequence length="609" mass="67036">MSFYSRLKRYAIGPSLPTSAASQERLSIPTALAVLSSDALSSVAYATEEILHVLVLAGSGVLGLSLPIALGIIGLLVVVTLSYRQTIRAYPSGGGAYTVARENLGLYPGLLAAAALTIDYILTVTVSIAAGIAALTSAVPSLYPFTVELCLLAIVFIALANLRGLRESGRLFVVPTYVFIVSIFVLILVGLVQGNSPTTIAPNMPVKESLSVFLILRAFAAGCTAMTGVEAISNGVLAFHPPEWKNARSTLLIMSGLLGSMFLGITYLANVRQIVPVDGQTVVSQLGRQIFGNGFFYYFLQIATLLILVLAANTSYADFPRLASLLARDRFLPRQLMLQGDRLVFSNGILLLSLLAAVLIVVFRGNVNAIIPLYAVGVFTSFTLSQAGMVRHWFRTKERGWRTSAVINGLGAIVTTIVFTIIVSTKFVEGAWLVTILIPLVVWIFLIIRRHYHRMSERLQITELNHDRYPLRPQIDTISHPAVLLVGGVHRGTIEALDYTRSIADEIVAVHIDVNNTDRSSIQQQWESVEPDIPLIILDSPYRSIVQPLSEFVHNFEIAHPHTFCTIVIPVFVTRHWWENLLHNQTIWFLKSALRENRSRIITTVEYYL</sequence>
<evidence type="ECO:0000256" key="5">
    <source>
        <dbReference type="SAM" id="Phobius"/>
    </source>
</evidence>
<dbReference type="STRING" id="1173020.Cha6605_1903"/>
<feature type="transmembrane region" description="Helical" evidence="5">
    <location>
        <begin position="141"/>
        <end position="159"/>
    </location>
</feature>
<dbReference type="Pfam" id="PF13520">
    <property type="entry name" value="AA_permease_2"/>
    <property type="match status" value="1"/>
</dbReference>
<evidence type="ECO:0000256" key="3">
    <source>
        <dbReference type="ARBA" id="ARBA00022989"/>
    </source>
</evidence>
<dbReference type="PANTHER" id="PTHR47704">
    <property type="entry name" value="POTASSIUM TRANSPORTER KIMA"/>
    <property type="match status" value="1"/>
</dbReference>
<feature type="transmembrane region" description="Helical" evidence="5">
    <location>
        <begin position="212"/>
        <end position="239"/>
    </location>
</feature>
<name>K9UF03_CHAP6</name>
<feature type="transmembrane region" description="Helical" evidence="5">
    <location>
        <begin position="171"/>
        <end position="192"/>
    </location>
</feature>
<keyword evidence="3 5" id="KW-1133">Transmembrane helix</keyword>
<proteinExistence type="predicted"/>
<dbReference type="eggNOG" id="COG0531">
    <property type="taxonomic scope" value="Bacteria"/>
</dbReference>